<evidence type="ECO:0000259" key="5">
    <source>
        <dbReference type="PROSITE" id="PS50949"/>
    </source>
</evidence>
<proteinExistence type="predicted"/>
<dbReference type="Pfam" id="PF00392">
    <property type="entry name" value="GntR"/>
    <property type="match status" value="1"/>
</dbReference>
<sequence length="268" mass="28986">MTAEEPAGRPAAPVPAYAEIAAGLRARILAGEFRPGDRLPVEPDLSAEHGVSRGTVREALRLLASQNLVTTTRGVAGGSFVSHPRPDQITEYLATSLNLLALDDRVTVDQLLEIREMLEVPAAGLAAARGGEGGRAELRGSLFDPGGLDPAEIFAPNRHFHTVLLRMAGNPFLEVVAQPVFRVLDERFLRENAPPRFWHGVDRDHREILSRVEARDEAGAREACRAHLENLRETYTAIDRTRPGGDGPMAGDRSAARDGGVDGKKSDL</sequence>
<feature type="domain" description="HTH gntR-type" evidence="5">
    <location>
        <begin position="14"/>
        <end position="84"/>
    </location>
</feature>
<evidence type="ECO:0000313" key="7">
    <source>
        <dbReference type="Proteomes" id="UP000666915"/>
    </source>
</evidence>
<feature type="region of interest" description="Disordered" evidence="4">
    <location>
        <begin position="235"/>
        <end position="268"/>
    </location>
</feature>
<keyword evidence="3" id="KW-0804">Transcription</keyword>
<dbReference type="InterPro" id="IPR011711">
    <property type="entry name" value="GntR_C"/>
</dbReference>
<evidence type="ECO:0000256" key="2">
    <source>
        <dbReference type="ARBA" id="ARBA00023125"/>
    </source>
</evidence>
<dbReference type="PANTHER" id="PTHR43537">
    <property type="entry name" value="TRANSCRIPTIONAL REGULATOR, GNTR FAMILY"/>
    <property type="match status" value="1"/>
</dbReference>
<dbReference type="Proteomes" id="UP000666915">
    <property type="component" value="Unassembled WGS sequence"/>
</dbReference>
<accession>A0ABS3RBD7</accession>
<gene>
    <name evidence="6" type="ORF">J4557_39070</name>
</gene>
<dbReference type="PRINTS" id="PR00035">
    <property type="entry name" value="HTHGNTR"/>
</dbReference>
<dbReference type="InterPro" id="IPR008920">
    <property type="entry name" value="TF_FadR/GntR_C"/>
</dbReference>
<dbReference type="Pfam" id="PF07729">
    <property type="entry name" value="FCD"/>
    <property type="match status" value="1"/>
</dbReference>
<name>A0ABS3RBD7_9ACTN</name>
<dbReference type="Gene3D" id="1.20.120.530">
    <property type="entry name" value="GntR ligand-binding domain-like"/>
    <property type="match status" value="1"/>
</dbReference>
<dbReference type="SUPFAM" id="SSF48008">
    <property type="entry name" value="GntR ligand-binding domain-like"/>
    <property type="match status" value="1"/>
</dbReference>
<dbReference type="Gene3D" id="1.10.10.10">
    <property type="entry name" value="Winged helix-like DNA-binding domain superfamily/Winged helix DNA-binding domain"/>
    <property type="match status" value="1"/>
</dbReference>
<keyword evidence="1" id="KW-0805">Transcription regulation</keyword>
<evidence type="ECO:0000313" key="6">
    <source>
        <dbReference type="EMBL" id="MBO2443546.1"/>
    </source>
</evidence>
<dbReference type="InterPro" id="IPR036390">
    <property type="entry name" value="WH_DNA-bd_sf"/>
</dbReference>
<dbReference type="CDD" id="cd07377">
    <property type="entry name" value="WHTH_GntR"/>
    <property type="match status" value="1"/>
</dbReference>
<dbReference type="SUPFAM" id="SSF46785">
    <property type="entry name" value="Winged helix' DNA-binding domain"/>
    <property type="match status" value="1"/>
</dbReference>
<dbReference type="SMART" id="SM00345">
    <property type="entry name" value="HTH_GNTR"/>
    <property type="match status" value="1"/>
</dbReference>
<dbReference type="EMBL" id="JAGEOK010000034">
    <property type="protein sequence ID" value="MBO2443546.1"/>
    <property type="molecule type" value="Genomic_DNA"/>
</dbReference>
<feature type="compositionally biased region" description="Basic and acidic residues" evidence="4">
    <location>
        <begin position="254"/>
        <end position="268"/>
    </location>
</feature>
<organism evidence="6 7">
    <name type="scientific">Actinomadura nitritigenes</name>
    <dbReference type="NCBI Taxonomy" id="134602"/>
    <lineage>
        <taxon>Bacteria</taxon>
        <taxon>Bacillati</taxon>
        <taxon>Actinomycetota</taxon>
        <taxon>Actinomycetes</taxon>
        <taxon>Streptosporangiales</taxon>
        <taxon>Thermomonosporaceae</taxon>
        <taxon>Actinomadura</taxon>
    </lineage>
</organism>
<dbReference type="RefSeq" id="WP_208271853.1">
    <property type="nucleotide sequence ID" value="NZ_BAAAGM010000029.1"/>
</dbReference>
<dbReference type="PROSITE" id="PS50949">
    <property type="entry name" value="HTH_GNTR"/>
    <property type="match status" value="1"/>
</dbReference>
<dbReference type="PANTHER" id="PTHR43537:SF5">
    <property type="entry name" value="UXU OPERON TRANSCRIPTIONAL REGULATOR"/>
    <property type="match status" value="1"/>
</dbReference>
<evidence type="ECO:0000256" key="3">
    <source>
        <dbReference type="ARBA" id="ARBA00023163"/>
    </source>
</evidence>
<dbReference type="InterPro" id="IPR000524">
    <property type="entry name" value="Tscrpt_reg_HTH_GntR"/>
</dbReference>
<keyword evidence="2" id="KW-0238">DNA-binding</keyword>
<evidence type="ECO:0000256" key="1">
    <source>
        <dbReference type="ARBA" id="ARBA00023015"/>
    </source>
</evidence>
<keyword evidence="7" id="KW-1185">Reference proteome</keyword>
<evidence type="ECO:0000256" key="4">
    <source>
        <dbReference type="SAM" id="MobiDB-lite"/>
    </source>
</evidence>
<comment type="caution">
    <text evidence="6">The sequence shown here is derived from an EMBL/GenBank/DDBJ whole genome shotgun (WGS) entry which is preliminary data.</text>
</comment>
<dbReference type="SMART" id="SM00895">
    <property type="entry name" value="FCD"/>
    <property type="match status" value="1"/>
</dbReference>
<dbReference type="InterPro" id="IPR036388">
    <property type="entry name" value="WH-like_DNA-bd_sf"/>
</dbReference>
<reference evidence="6 7" key="1">
    <citation type="submission" date="2021-03" db="EMBL/GenBank/DDBJ databases">
        <authorList>
            <person name="Kanchanasin P."/>
            <person name="Saeng-In P."/>
            <person name="Phongsopitanun W."/>
            <person name="Yuki M."/>
            <person name="Kudo T."/>
            <person name="Ohkuma M."/>
            <person name="Tanasupawat S."/>
        </authorList>
    </citation>
    <scope>NUCLEOTIDE SEQUENCE [LARGE SCALE GENOMIC DNA]</scope>
    <source>
        <strain evidence="6 7">L46</strain>
    </source>
</reference>
<protein>
    <submittedName>
        <fullName evidence="6">FadR family transcriptional regulator</fullName>
    </submittedName>
</protein>